<dbReference type="AlphaFoldDB" id="A0ABD3GE18"/>
<dbReference type="Proteomes" id="UP001633002">
    <property type="component" value="Unassembled WGS sequence"/>
</dbReference>
<evidence type="ECO:0000313" key="2">
    <source>
        <dbReference type="Proteomes" id="UP001633002"/>
    </source>
</evidence>
<keyword evidence="2" id="KW-1185">Reference proteome</keyword>
<comment type="caution">
    <text evidence="1">The sequence shown here is derived from an EMBL/GenBank/DDBJ whole genome shotgun (WGS) entry which is preliminary data.</text>
</comment>
<evidence type="ECO:0000313" key="1">
    <source>
        <dbReference type="EMBL" id="KAL3677418.1"/>
    </source>
</evidence>
<sequence>MFTSLRNAHVIQGVPDFFADEWSGPGEERFKMSLQASQIYLHLTAEKELCQAGAGGYDAHFYFLPEVEWVLGGFDEQVPRLGLLYALEKLSCSHAGFPQVGVDGGGVRRPFLGSGFWQRAGD</sequence>
<gene>
    <name evidence="1" type="ORF">R1sor_027366</name>
</gene>
<organism evidence="1 2">
    <name type="scientific">Riccia sorocarpa</name>
    <dbReference type="NCBI Taxonomy" id="122646"/>
    <lineage>
        <taxon>Eukaryota</taxon>
        <taxon>Viridiplantae</taxon>
        <taxon>Streptophyta</taxon>
        <taxon>Embryophyta</taxon>
        <taxon>Marchantiophyta</taxon>
        <taxon>Marchantiopsida</taxon>
        <taxon>Marchantiidae</taxon>
        <taxon>Marchantiales</taxon>
        <taxon>Ricciaceae</taxon>
        <taxon>Riccia</taxon>
    </lineage>
</organism>
<name>A0ABD3GE18_9MARC</name>
<dbReference type="EMBL" id="JBJQOH010000008">
    <property type="protein sequence ID" value="KAL3677418.1"/>
    <property type="molecule type" value="Genomic_DNA"/>
</dbReference>
<proteinExistence type="predicted"/>
<protein>
    <submittedName>
        <fullName evidence="1">Uncharacterized protein</fullName>
    </submittedName>
</protein>
<reference evidence="1 2" key="1">
    <citation type="submission" date="2024-09" db="EMBL/GenBank/DDBJ databases">
        <title>Chromosome-scale assembly of Riccia sorocarpa.</title>
        <authorList>
            <person name="Paukszto L."/>
        </authorList>
    </citation>
    <scope>NUCLEOTIDE SEQUENCE [LARGE SCALE GENOMIC DNA]</scope>
    <source>
        <strain evidence="1">LP-2024</strain>
        <tissue evidence="1">Aerial parts of the thallus</tissue>
    </source>
</reference>
<accession>A0ABD3GE18</accession>